<evidence type="ECO:0000256" key="6">
    <source>
        <dbReference type="ARBA" id="ARBA00022722"/>
    </source>
</evidence>
<dbReference type="InterPro" id="IPR041392">
    <property type="entry name" value="GHD"/>
</dbReference>
<evidence type="ECO:0000256" key="11">
    <source>
        <dbReference type="ARBA" id="ARBA00023157"/>
    </source>
</evidence>
<dbReference type="GO" id="GO:0000014">
    <property type="term" value="F:single-stranded DNA endodeoxyribonuclease activity"/>
    <property type="evidence" value="ECO:0007669"/>
    <property type="project" value="UniProtKB-ARBA"/>
</dbReference>
<dbReference type="SUPFAM" id="SSF51445">
    <property type="entry name" value="(Trans)glycosidases"/>
    <property type="match status" value="1"/>
</dbReference>
<dbReference type="GO" id="GO:0005975">
    <property type="term" value="P:carbohydrate metabolic process"/>
    <property type="evidence" value="ECO:0007669"/>
    <property type="project" value="InterPro"/>
</dbReference>
<dbReference type="SUPFAM" id="SSF49785">
    <property type="entry name" value="Galactose-binding domain-like"/>
    <property type="match status" value="2"/>
</dbReference>
<evidence type="ECO:0000256" key="14">
    <source>
        <dbReference type="RuleBase" id="RU000675"/>
    </source>
</evidence>
<dbReference type="PROSITE" id="PS50228">
    <property type="entry name" value="SUEL_LECTIN"/>
    <property type="match status" value="1"/>
</dbReference>
<organism evidence="17">
    <name type="scientific">Prunus dulcis</name>
    <name type="common">Almond</name>
    <name type="synonym">Amygdalus dulcis</name>
    <dbReference type="NCBI Taxonomy" id="3755"/>
    <lineage>
        <taxon>Eukaryota</taxon>
        <taxon>Viridiplantae</taxon>
        <taxon>Streptophyta</taxon>
        <taxon>Embryophyta</taxon>
        <taxon>Tracheophyta</taxon>
        <taxon>Spermatophyta</taxon>
        <taxon>Magnoliopsida</taxon>
        <taxon>eudicotyledons</taxon>
        <taxon>Gunneridae</taxon>
        <taxon>Pentapetalae</taxon>
        <taxon>rosids</taxon>
        <taxon>fabids</taxon>
        <taxon>Rosales</taxon>
        <taxon>Rosaceae</taxon>
        <taxon>Amygdaloideae</taxon>
        <taxon>Amygdaleae</taxon>
        <taxon>Prunus</taxon>
    </lineage>
</organism>
<dbReference type="CDD" id="cd22842">
    <property type="entry name" value="Gal_Rha_Lectin_BGal"/>
    <property type="match status" value="1"/>
</dbReference>
<dbReference type="GO" id="GO:0003676">
    <property type="term" value="F:nucleic acid binding"/>
    <property type="evidence" value="ECO:0007669"/>
    <property type="project" value="InterPro"/>
</dbReference>
<accession>A0A4Y1R9F2</accession>
<dbReference type="Pfam" id="PF01301">
    <property type="entry name" value="Glyco_hydro_35"/>
    <property type="match status" value="1"/>
</dbReference>
<dbReference type="CDD" id="cd11010">
    <property type="entry name" value="S1-P1_nuclease"/>
    <property type="match status" value="1"/>
</dbReference>
<dbReference type="GO" id="GO:0046872">
    <property type="term" value="F:metal ion binding"/>
    <property type="evidence" value="ECO:0007669"/>
    <property type="project" value="UniProtKB-KW"/>
</dbReference>
<dbReference type="FunFam" id="2.60.120.260:FF:000142">
    <property type="entry name" value="Beta-galactosidase"/>
    <property type="match status" value="1"/>
</dbReference>
<evidence type="ECO:0000256" key="8">
    <source>
        <dbReference type="ARBA" id="ARBA00022729"/>
    </source>
</evidence>
<dbReference type="InterPro" id="IPR001944">
    <property type="entry name" value="Glycoside_Hdrlase_35"/>
</dbReference>
<dbReference type="InterPro" id="IPR008979">
    <property type="entry name" value="Galactose-bd-like_sf"/>
</dbReference>
<dbReference type="Gene3D" id="3.20.20.80">
    <property type="entry name" value="Glycosidases"/>
    <property type="match status" value="1"/>
</dbReference>
<protein>
    <recommendedName>
        <fullName evidence="14">Beta-galactosidase</fullName>
        <ecNumber evidence="14">3.2.1.23</ecNumber>
    </recommendedName>
</protein>
<evidence type="ECO:0000256" key="5">
    <source>
        <dbReference type="ARBA" id="ARBA00011245"/>
    </source>
</evidence>
<evidence type="ECO:0000256" key="2">
    <source>
        <dbReference type="ARBA" id="ARBA00001412"/>
    </source>
</evidence>
<gene>
    <name evidence="17" type="ORF">Prudu_010930</name>
</gene>
<dbReference type="InterPro" id="IPR048913">
    <property type="entry name" value="BetaGal_gal-bd"/>
</dbReference>
<dbReference type="GO" id="GO:0030246">
    <property type="term" value="F:carbohydrate binding"/>
    <property type="evidence" value="ECO:0007669"/>
    <property type="project" value="InterPro"/>
</dbReference>
<dbReference type="PANTHER" id="PTHR23421">
    <property type="entry name" value="BETA-GALACTOSIDASE RELATED"/>
    <property type="match status" value="1"/>
</dbReference>
<keyword evidence="9" id="KW-0255">Endonuclease</keyword>
<keyword evidence="10 14" id="KW-0378">Hydrolase</keyword>
<proteinExistence type="inferred from homology"/>
<evidence type="ECO:0000256" key="10">
    <source>
        <dbReference type="ARBA" id="ARBA00022801"/>
    </source>
</evidence>
<keyword evidence="6" id="KW-0540">Nuclease</keyword>
<evidence type="ECO:0000256" key="12">
    <source>
        <dbReference type="ARBA" id="ARBA00023180"/>
    </source>
</evidence>
<dbReference type="PRINTS" id="PR00742">
    <property type="entry name" value="GLHYDRLASE35"/>
</dbReference>
<dbReference type="Pfam" id="PF02265">
    <property type="entry name" value="S1-P1_nuclease"/>
    <property type="match status" value="1"/>
</dbReference>
<evidence type="ECO:0000256" key="3">
    <source>
        <dbReference type="ARBA" id="ARBA00009547"/>
    </source>
</evidence>
<comment type="subunit">
    <text evidence="5">Monomer.</text>
</comment>
<evidence type="ECO:0000256" key="15">
    <source>
        <dbReference type="RuleBase" id="RU003679"/>
    </source>
</evidence>
<dbReference type="GO" id="GO:0006308">
    <property type="term" value="P:DNA catabolic process"/>
    <property type="evidence" value="ECO:0007669"/>
    <property type="project" value="InterPro"/>
</dbReference>
<dbReference type="GO" id="GO:0004565">
    <property type="term" value="F:beta-galactosidase activity"/>
    <property type="evidence" value="ECO:0007669"/>
    <property type="project" value="UniProtKB-EC"/>
</dbReference>
<comment type="similarity">
    <text evidence="3">Belongs to the nuclease type I family.</text>
</comment>
<evidence type="ECO:0000259" key="16">
    <source>
        <dbReference type="PROSITE" id="PS50228"/>
    </source>
</evidence>
<dbReference type="SUPFAM" id="SSF48537">
    <property type="entry name" value="Phospholipase C/P1 nuclease"/>
    <property type="match status" value="1"/>
</dbReference>
<comment type="catalytic activity">
    <reaction evidence="2 14">
        <text>Hydrolysis of terminal non-reducing beta-D-galactose residues in beta-D-galactosides.</text>
        <dbReference type="EC" id="3.2.1.23"/>
    </reaction>
</comment>
<evidence type="ECO:0000256" key="1">
    <source>
        <dbReference type="ARBA" id="ARBA00000245"/>
    </source>
</evidence>
<evidence type="ECO:0000256" key="13">
    <source>
        <dbReference type="ARBA" id="ARBA00023295"/>
    </source>
</evidence>
<evidence type="ECO:0000256" key="4">
    <source>
        <dbReference type="ARBA" id="ARBA00009809"/>
    </source>
</evidence>
<dbReference type="PROSITE" id="PS01182">
    <property type="entry name" value="GLYCOSYL_HYDROL_F35"/>
    <property type="match status" value="1"/>
</dbReference>
<evidence type="ECO:0000256" key="9">
    <source>
        <dbReference type="ARBA" id="ARBA00022759"/>
    </source>
</evidence>
<dbReference type="InterPro" id="IPR031330">
    <property type="entry name" value="Gly_Hdrlase_35_cat"/>
</dbReference>
<keyword evidence="7" id="KW-0479">Metal-binding</keyword>
<dbReference type="InterPro" id="IPR019801">
    <property type="entry name" value="Glyco_hydro_35_CS"/>
</dbReference>
<feature type="domain" description="SUEL-type lectin" evidence="16">
    <location>
        <begin position="761"/>
        <end position="838"/>
    </location>
</feature>
<comment type="similarity">
    <text evidence="4 15">Belongs to the glycosyl hydrolase 35 family.</text>
</comment>
<reference evidence="17" key="1">
    <citation type="journal article" date="2019" name="Science">
        <title>Mutation of a bHLH transcription factor allowed almond domestication.</title>
        <authorList>
            <person name="Sanchez-Perez R."/>
            <person name="Pavan S."/>
            <person name="Mazzeo R."/>
            <person name="Moldovan C."/>
            <person name="Aiese Cigliano R."/>
            <person name="Del Cueto J."/>
            <person name="Ricciardi F."/>
            <person name="Lotti C."/>
            <person name="Ricciardi L."/>
            <person name="Dicenta F."/>
            <person name="Lopez-Marques R.L."/>
            <person name="Lindberg Moller B."/>
        </authorList>
    </citation>
    <scope>NUCLEOTIDE SEQUENCE</scope>
</reference>
<evidence type="ECO:0000313" key="17">
    <source>
        <dbReference type="EMBL" id="BBH00834.1"/>
    </source>
</evidence>
<dbReference type="InterPro" id="IPR003154">
    <property type="entry name" value="S1/P1nuclease"/>
</dbReference>
<name>A0A4Y1R9F2_PRUDU</name>
<keyword evidence="13 14" id="KW-0326">Glycosidase</keyword>
<dbReference type="AlphaFoldDB" id="A0A4Y1R9F2"/>
<dbReference type="EMBL" id="AP019300">
    <property type="protein sequence ID" value="BBH00834.1"/>
    <property type="molecule type" value="Genomic_DNA"/>
</dbReference>
<dbReference type="Pfam" id="PF21467">
    <property type="entry name" value="BetaGal_gal-bd"/>
    <property type="match status" value="1"/>
</dbReference>
<dbReference type="Pfam" id="PF17834">
    <property type="entry name" value="GHD"/>
    <property type="match status" value="1"/>
</dbReference>
<dbReference type="FunFam" id="1.10.575.10:FF:000002">
    <property type="entry name" value="Endonuclease 2"/>
    <property type="match status" value="1"/>
</dbReference>
<dbReference type="GO" id="GO:0004521">
    <property type="term" value="F:RNA endonuclease activity"/>
    <property type="evidence" value="ECO:0007669"/>
    <property type="project" value="UniProtKB-ARBA"/>
</dbReference>
<evidence type="ECO:0000256" key="7">
    <source>
        <dbReference type="ARBA" id="ARBA00022723"/>
    </source>
</evidence>
<dbReference type="FunFam" id="3.20.20.80:FF:000006">
    <property type="entry name" value="Beta-galactosidase"/>
    <property type="match status" value="1"/>
</dbReference>
<dbReference type="EC" id="3.2.1.23" evidence="14"/>
<dbReference type="InterPro" id="IPR017853">
    <property type="entry name" value="GH"/>
</dbReference>
<dbReference type="InterPro" id="IPR008947">
    <property type="entry name" value="PLipase_C/P1_nuclease_dom_sf"/>
</dbReference>
<keyword evidence="11" id="KW-1015">Disulfide bond</keyword>
<sequence length="1263" mass="140427">MNLVPSAFPPKSSFGYLVWIIIQGYFTEKVLSATVTYDHRALVIDGKRRILQSGSIHYPRSTPEVWPEIIKKSKEGGLDVIETYVFWNYHEPVKGQYYFEGRFDLVRFVKTVQEAGLLVHLRIGPYACAEWNYGGFPIWLHFIPGIQFRTTNAPFKIEMKQFLAKIVEMMKKEHLFASQGGPIILAQVENEYGNIEGSYGVGGELYVKWAAETAVSLNTSVPWVMCVQDDAPDPIINTCNGFYCDRFTPNSPSKPKMWTENYSGWFLGFGNPIPFRPVEDLAFAVARFFETGGTFQNYYMYFGGTNFGRTAGGPLVATSYDYDAPIDEYGFLRQPKWGHLRDLHKAIKQCEEHMISSNPTQVQLGKNLEAHVYYKSSNECAAFLANYGSSLDANVTFNGNIYFLPAWSVSILPDCKNVIFNTAKVVSQRTLGDSSFSATTSVNDFILEPSSWSWYKERVGIWSNNSFMNSGLLEQITTTKDTSDYLWYTISINVKENNIPGQEKELFLHIESLGHAALVFVNKRLVGFGYGNHEDASFILDEKITLNHGNNTIDLLSMMIGVQNYGPWFDVAGAGIFYVALRDLKNDTNDLSFEEWIYQVGLEGEDLDLDNINLANSSLWTTGAAPPVNQSLIWYKVAFLAPEGKGPLALNLASMGKGQAWILAAFLSPSSGCTNGSDCDYRGAYDPSKCLKNCGQPAQTLYHIPRTWVHIGENLLVLHEELGGDPSKISLRTKTGQEICAHVSETDPPPADSWKPNSEFISQNPEVQLTCERGWHITSINFASFGTPIGKCGTFFGSLQCRHLINCSAGCSIPISTATLGDPCPGVLKCLAVEALCINIHISSRNKQYLSNMLAAFHEPGLEPGGGGYAPFLCNVSARFSAVAATLIRTSSSLSSGSATSCSLRTSGPPGVVITTAFIIKDSTLSFSTEEEDRLHLLVRSRTHVIDSNGWAWTMVDLEGAWVSAIGARNSGLGQRRPLRNLQDSRASFWFKNVFEVLMKIKDGGFLSKDALAAVKELLPASAAGDLAEVCSWPDEIRYHLRWSSALHYVDTPDFLCNYKYCRDCHDPAGHKDRCVTGAIYNYTMQLFSAYHDSISESKYNLTEALMFLAHFIGDVHQPLHVGFTGDAGGNTIIVRWYRRKTNLHHVWDNMIIESAVKTFYSKDLAIMIKAIESNITDGWSNDISEWQICANNQTVCPNEYASESISLACKYAYRNATPGSTLTDDYFLSRLPVVEKRIAQSGVRLAATLNRVFSSEAKIAEA</sequence>
<keyword evidence="8" id="KW-0732">Signal</keyword>
<keyword evidence="12" id="KW-0325">Glycoprotein</keyword>
<comment type="catalytic activity">
    <reaction evidence="1">
        <text>Endonucleolytic cleavage to 5'-phosphomononucleotide and 5'-phosphooligonucleotide end-products.</text>
        <dbReference type="EC" id="3.1.30.1"/>
    </reaction>
</comment>
<dbReference type="Gene3D" id="1.10.575.10">
    <property type="entry name" value="P1 Nuclease"/>
    <property type="match status" value="1"/>
</dbReference>
<dbReference type="Gene3D" id="2.60.120.260">
    <property type="entry name" value="Galactose-binding domain-like"/>
    <property type="match status" value="1"/>
</dbReference>
<dbReference type="InterPro" id="IPR000922">
    <property type="entry name" value="Lectin_gal-bd_dom"/>
</dbReference>